<dbReference type="EC" id="2.4.2.53" evidence="2"/>
<name>A0A173VAB0_9FIRM</name>
<evidence type="ECO:0000313" key="2">
    <source>
        <dbReference type="EMBL" id="CUN24282.1"/>
    </source>
</evidence>
<dbReference type="AlphaFoldDB" id="A0A173VAB0"/>
<dbReference type="InterPro" id="IPR001173">
    <property type="entry name" value="Glyco_trans_2-like"/>
</dbReference>
<dbReference type="GO" id="GO:0099621">
    <property type="term" value="F:undecaprenyl-phosphate 4-deoxy-4-formamido-L-arabinose transferase activity"/>
    <property type="evidence" value="ECO:0007669"/>
    <property type="project" value="UniProtKB-EC"/>
</dbReference>
<dbReference type="PANTHER" id="PTHR22916">
    <property type="entry name" value="GLYCOSYLTRANSFERASE"/>
    <property type="match status" value="1"/>
</dbReference>
<feature type="domain" description="Glycosyltransferase 2-like" evidence="1">
    <location>
        <begin position="5"/>
        <end position="121"/>
    </location>
</feature>
<evidence type="ECO:0000313" key="3">
    <source>
        <dbReference type="Proteomes" id="UP000095597"/>
    </source>
</evidence>
<sequence>MALLTVFTPAYNRASTLPRTYQSLCEQECKDFIWLIVDDGSSDNTRELVEGWKNQDNGFEIQYIYKKNGGMHTAHNVAYENIHTELNVCIDSDDRMAEGAVKKIKTAWLKARNKNYAGLIGLDADMNTGRIIGKDFPHGLKETTLGGYYASGGDGDKKLVYRTDIINSVPPYPVFEGEKYVGLVYKYTLIDQKYKLFVLNDVLCDVEYQMDGSSNTMFRQYLKNPKGFAFLRKVAMTYPISKKRLIRDCIHYCSSSLIAGNKNYISESPRKVLTVLCTPLGWILTTVIKKKCKLI</sequence>
<protein>
    <submittedName>
        <fullName evidence="2">Undecaprenyl-phosphate 4-deoxy-4-formamido-L-arabinose transferase</fullName>
        <ecNumber evidence="2">2.4.2.53</ecNumber>
    </submittedName>
</protein>
<proteinExistence type="predicted"/>
<reference evidence="2 3" key="1">
    <citation type="submission" date="2015-09" db="EMBL/GenBank/DDBJ databases">
        <authorList>
            <consortium name="Pathogen Informatics"/>
        </authorList>
    </citation>
    <scope>NUCLEOTIDE SEQUENCE [LARGE SCALE GENOMIC DNA]</scope>
    <source>
        <strain evidence="2 3">2789STDY5834961</strain>
    </source>
</reference>
<gene>
    <name evidence="2" type="primary">arnC</name>
    <name evidence="2" type="ORF">ERS852573_02787</name>
</gene>
<accession>A0A173VAB0</accession>
<dbReference type="Gene3D" id="3.90.550.10">
    <property type="entry name" value="Spore Coat Polysaccharide Biosynthesis Protein SpsA, Chain A"/>
    <property type="match status" value="1"/>
</dbReference>
<dbReference type="InterPro" id="IPR029044">
    <property type="entry name" value="Nucleotide-diphossugar_trans"/>
</dbReference>
<dbReference type="Proteomes" id="UP000095597">
    <property type="component" value="Unassembled WGS sequence"/>
</dbReference>
<dbReference type="RefSeq" id="WP_055215210.1">
    <property type="nucleotide sequence ID" value="NZ_CYXO01000023.1"/>
</dbReference>
<evidence type="ECO:0000259" key="1">
    <source>
        <dbReference type="Pfam" id="PF00535"/>
    </source>
</evidence>
<organism evidence="2 3">
    <name type="scientific">Dorea longicatena</name>
    <dbReference type="NCBI Taxonomy" id="88431"/>
    <lineage>
        <taxon>Bacteria</taxon>
        <taxon>Bacillati</taxon>
        <taxon>Bacillota</taxon>
        <taxon>Clostridia</taxon>
        <taxon>Lachnospirales</taxon>
        <taxon>Lachnospiraceae</taxon>
        <taxon>Dorea</taxon>
    </lineage>
</organism>
<keyword evidence="2" id="KW-0328">Glycosyltransferase</keyword>
<dbReference type="CDD" id="cd00761">
    <property type="entry name" value="Glyco_tranf_GTA_type"/>
    <property type="match status" value="1"/>
</dbReference>
<dbReference type="Pfam" id="PF00535">
    <property type="entry name" value="Glycos_transf_2"/>
    <property type="match status" value="1"/>
</dbReference>
<dbReference type="EMBL" id="CYXO01000023">
    <property type="protein sequence ID" value="CUN24282.1"/>
    <property type="molecule type" value="Genomic_DNA"/>
</dbReference>
<keyword evidence="2" id="KW-0808">Transferase</keyword>
<dbReference type="OrthoDB" id="9810303at2"/>
<dbReference type="SUPFAM" id="SSF53448">
    <property type="entry name" value="Nucleotide-diphospho-sugar transferases"/>
    <property type="match status" value="1"/>
</dbReference>